<dbReference type="PANTHER" id="PTHR43531">
    <property type="entry name" value="PROTEIN ICFG"/>
    <property type="match status" value="1"/>
</dbReference>
<dbReference type="EMBL" id="JACIEZ010000002">
    <property type="protein sequence ID" value="MBB4064392.1"/>
    <property type="molecule type" value="Genomic_DNA"/>
</dbReference>
<evidence type="ECO:0000256" key="8">
    <source>
        <dbReference type="PROSITE-ProRule" id="PRU00284"/>
    </source>
</evidence>
<evidence type="ECO:0000256" key="5">
    <source>
        <dbReference type="ARBA" id="ARBA00022989"/>
    </source>
</evidence>
<dbReference type="Pfam" id="PF00672">
    <property type="entry name" value="HAMP"/>
    <property type="match status" value="2"/>
</dbReference>
<dbReference type="SUPFAM" id="SSF158472">
    <property type="entry name" value="HAMP domain-like"/>
    <property type="match status" value="1"/>
</dbReference>
<dbReference type="PROSITE" id="PS50885">
    <property type="entry name" value="HAMP"/>
    <property type="match status" value="2"/>
</dbReference>
<dbReference type="Gene3D" id="1.10.287.950">
    <property type="entry name" value="Methyl-accepting chemotaxis protein"/>
    <property type="match status" value="1"/>
</dbReference>
<dbReference type="InterPro" id="IPR051310">
    <property type="entry name" value="MCP_chemotaxis"/>
</dbReference>
<keyword evidence="6 9" id="KW-0472">Membrane</keyword>
<reference evidence="12 13" key="1">
    <citation type="submission" date="2020-08" db="EMBL/GenBank/DDBJ databases">
        <title>Genomic Encyclopedia of Type Strains, Phase IV (KMG-IV): sequencing the most valuable type-strain genomes for metagenomic binning, comparative biology and taxonomic classification.</title>
        <authorList>
            <person name="Goeker M."/>
        </authorList>
    </citation>
    <scope>NUCLEOTIDE SEQUENCE [LARGE SCALE GENOMIC DNA]</scope>
    <source>
        <strain evidence="12 13">DSM 29853</strain>
    </source>
</reference>
<dbReference type="GO" id="GO:0005886">
    <property type="term" value="C:plasma membrane"/>
    <property type="evidence" value="ECO:0007669"/>
    <property type="project" value="UniProtKB-SubCell"/>
</dbReference>
<keyword evidence="4 9" id="KW-0812">Transmembrane</keyword>
<comment type="caution">
    <text evidence="12">The sequence shown here is derived from an EMBL/GenBank/DDBJ whole genome shotgun (WGS) entry which is preliminary data.</text>
</comment>
<comment type="similarity">
    <text evidence="7">Belongs to the methyl-accepting chemotaxis (MCP) protein family.</text>
</comment>
<gene>
    <name evidence="12" type="ORF">GGR23_001569</name>
</gene>
<evidence type="ECO:0000313" key="12">
    <source>
        <dbReference type="EMBL" id="MBB4064392.1"/>
    </source>
</evidence>
<dbReference type="Proteomes" id="UP000528286">
    <property type="component" value="Unassembled WGS sequence"/>
</dbReference>
<evidence type="ECO:0000256" key="4">
    <source>
        <dbReference type="ARBA" id="ARBA00022692"/>
    </source>
</evidence>
<evidence type="ECO:0000259" key="11">
    <source>
        <dbReference type="PROSITE" id="PS50885"/>
    </source>
</evidence>
<protein>
    <submittedName>
        <fullName evidence="12">Methyl-accepting chemotaxis protein</fullName>
    </submittedName>
</protein>
<keyword evidence="13" id="KW-1185">Reference proteome</keyword>
<feature type="domain" description="HAMP" evidence="11">
    <location>
        <begin position="384"/>
        <end position="432"/>
    </location>
</feature>
<dbReference type="InterPro" id="IPR033479">
    <property type="entry name" value="dCache_1"/>
</dbReference>
<evidence type="ECO:0000256" key="7">
    <source>
        <dbReference type="ARBA" id="ARBA00029447"/>
    </source>
</evidence>
<evidence type="ECO:0000313" key="13">
    <source>
        <dbReference type="Proteomes" id="UP000528286"/>
    </source>
</evidence>
<evidence type="ECO:0000259" key="10">
    <source>
        <dbReference type="PROSITE" id="PS50111"/>
    </source>
</evidence>
<dbReference type="AlphaFoldDB" id="A0A7W6J453"/>
<sequence>MLSKMNLMMRILAVATITVIASFSGFSFYIESVQRTSLTETIENNMRAAGKSGSQSIANWLTGRILLTEMAGEGLVKAADPAGEMAVLQNDFLARQFLATYFGDANGKMQIWPASELPADYDPRVRPWYKDAVAAGKTVLTEPYVDASSGELIITAALPVQRNGQLAGVAGSDFSLKTLVDMVQGYNLEGNGFAFLVNKDGQLLVYPDAKLVTKGLAEAFPEQTPVIGDTFTSTTYGGKDMLVGFVPVAGLPSVEWYLGFAVDKAEIYAPLNSLRNAALTATVIAVLLMIAMMAVLLSRLVVRPVRDMTAAMDKLAAGDTSIEIPAQDRTDEIGKMAAAVVVFRDNANERMRLQAETESQRSMTEQERRAREAEAARKAEETGRAVHLLAEGLEHLAQGDITCQIREAFPPELDRLRNDFNNSVSRLHQALLTVGHTAEAINSGSSEIRNSADGLARRTEQQAASVEETAAALEEITATVKDSAYRAEEMGALVARTRTAAERSGEVVERAVSAMRGIEKSSGEISNIIGVIDEIAFQTNLLALNAGVEAARAGEAGKGFAVVAQEVRELAQRSASAAKEIKSLIHASGEQVQAGVTLVDETGAALRAIVREVQEINSHVAAIVQAAREQSQGLQEVNVAVNQMDQGTQQNAAMVEEQTAASHKLAEEAAELHALLTQFKLNTARQHQDGRYAA</sequence>
<name>A0A7W6J453_9HYPH</name>
<evidence type="ECO:0000256" key="3">
    <source>
        <dbReference type="ARBA" id="ARBA00022500"/>
    </source>
</evidence>
<dbReference type="PANTHER" id="PTHR43531:SF11">
    <property type="entry name" value="METHYL-ACCEPTING CHEMOTAXIS PROTEIN 3"/>
    <property type="match status" value="1"/>
</dbReference>
<dbReference type="CDD" id="cd06225">
    <property type="entry name" value="HAMP"/>
    <property type="match status" value="1"/>
</dbReference>
<evidence type="ECO:0000256" key="6">
    <source>
        <dbReference type="ARBA" id="ARBA00023136"/>
    </source>
</evidence>
<proteinExistence type="inferred from homology"/>
<dbReference type="FunFam" id="1.10.287.950:FF:000001">
    <property type="entry name" value="Methyl-accepting chemotaxis sensory transducer"/>
    <property type="match status" value="1"/>
</dbReference>
<dbReference type="GO" id="GO:0007165">
    <property type="term" value="P:signal transduction"/>
    <property type="evidence" value="ECO:0007669"/>
    <property type="project" value="UniProtKB-KW"/>
</dbReference>
<evidence type="ECO:0000256" key="2">
    <source>
        <dbReference type="ARBA" id="ARBA00022475"/>
    </source>
</evidence>
<dbReference type="SMART" id="SM00304">
    <property type="entry name" value="HAMP"/>
    <property type="match status" value="2"/>
</dbReference>
<accession>A0A7W6J453</accession>
<dbReference type="CDD" id="cd11386">
    <property type="entry name" value="MCP_signal"/>
    <property type="match status" value="1"/>
</dbReference>
<dbReference type="CDD" id="cd12913">
    <property type="entry name" value="PDC1_MCP_like"/>
    <property type="match status" value="1"/>
</dbReference>
<dbReference type="InterPro" id="IPR029151">
    <property type="entry name" value="Sensor-like_sf"/>
</dbReference>
<keyword evidence="3" id="KW-0145">Chemotaxis</keyword>
<dbReference type="GO" id="GO:0006935">
    <property type="term" value="P:chemotaxis"/>
    <property type="evidence" value="ECO:0007669"/>
    <property type="project" value="UniProtKB-KW"/>
</dbReference>
<keyword evidence="8" id="KW-0807">Transducer</keyword>
<keyword evidence="5 9" id="KW-1133">Transmembrane helix</keyword>
<feature type="domain" description="HAMP" evidence="11">
    <location>
        <begin position="299"/>
        <end position="352"/>
    </location>
</feature>
<dbReference type="SMART" id="SM00283">
    <property type="entry name" value="MA"/>
    <property type="match status" value="1"/>
</dbReference>
<dbReference type="SUPFAM" id="SSF58104">
    <property type="entry name" value="Methyl-accepting chemotaxis protein (MCP) signaling domain"/>
    <property type="match status" value="1"/>
</dbReference>
<evidence type="ECO:0000256" key="9">
    <source>
        <dbReference type="SAM" id="Phobius"/>
    </source>
</evidence>
<dbReference type="Pfam" id="PF02743">
    <property type="entry name" value="dCache_1"/>
    <property type="match status" value="1"/>
</dbReference>
<dbReference type="RefSeq" id="WP_183365618.1">
    <property type="nucleotide sequence ID" value="NZ_JACIEZ010000002.1"/>
</dbReference>
<evidence type="ECO:0000256" key="1">
    <source>
        <dbReference type="ARBA" id="ARBA00004651"/>
    </source>
</evidence>
<feature type="transmembrane region" description="Helical" evidence="9">
    <location>
        <begin position="277"/>
        <end position="302"/>
    </location>
</feature>
<dbReference type="InterPro" id="IPR003660">
    <property type="entry name" value="HAMP_dom"/>
</dbReference>
<dbReference type="SUPFAM" id="SSF103190">
    <property type="entry name" value="Sensory domain-like"/>
    <property type="match status" value="1"/>
</dbReference>
<dbReference type="InterPro" id="IPR004089">
    <property type="entry name" value="MCPsignal_dom"/>
</dbReference>
<feature type="domain" description="Methyl-accepting transducer" evidence="10">
    <location>
        <begin position="437"/>
        <end position="666"/>
    </location>
</feature>
<dbReference type="Gene3D" id="3.30.450.20">
    <property type="entry name" value="PAS domain"/>
    <property type="match status" value="2"/>
</dbReference>
<comment type="subcellular location">
    <subcellularLocation>
        <location evidence="1">Cell membrane</location>
        <topology evidence="1">Multi-pass membrane protein</topology>
    </subcellularLocation>
</comment>
<dbReference type="CDD" id="cd12912">
    <property type="entry name" value="PDC2_MCP_like"/>
    <property type="match status" value="1"/>
</dbReference>
<dbReference type="PROSITE" id="PS50111">
    <property type="entry name" value="CHEMOTAXIS_TRANSDUC_2"/>
    <property type="match status" value="1"/>
</dbReference>
<dbReference type="Gene3D" id="1.10.8.500">
    <property type="entry name" value="HAMP domain in histidine kinase"/>
    <property type="match status" value="1"/>
</dbReference>
<keyword evidence="2" id="KW-1003">Cell membrane</keyword>
<dbReference type="Pfam" id="PF00015">
    <property type="entry name" value="MCPsignal"/>
    <property type="match status" value="1"/>
</dbReference>
<organism evidence="12 13">
    <name type="scientific">Gellertiella hungarica</name>
    <dbReference type="NCBI Taxonomy" id="1572859"/>
    <lineage>
        <taxon>Bacteria</taxon>
        <taxon>Pseudomonadati</taxon>
        <taxon>Pseudomonadota</taxon>
        <taxon>Alphaproteobacteria</taxon>
        <taxon>Hyphomicrobiales</taxon>
        <taxon>Rhizobiaceae</taxon>
        <taxon>Gellertiella</taxon>
    </lineage>
</organism>